<keyword evidence="4" id="KW-1185">Reference proteome</keyword>
<evidence type="ECO:0000313" key="4">
    <source>
        <dbReference type="Proteomes" id="UP000182737"/>
    </source>
</evidence>
<keyword evidence="1" id="KW-0812">Transmembrane</keyword>
<keyword evidence="1" id="KW-1133">Transmembrane helix</keyword>
<dbReference type="SUPFAM" id="SSF69593">
    <property type="entry name" value="Glycerol-3-phosphate (1)-acyltransferase"/>
    <property type="match status" value="1"/>
</dbReference>
<evidence type="ECO:0000313" key="3">
    <source>
        <dbReference type="EMBL" id="SFI51072.1"/>
    </source>
</evidence>
<accession>A0A1I3IT44</accession>
<dbReference type="Proteomes" id="UP000182737">
    <property type="component" value="Unassembled WGS sequence"/>
</dbReference>
<keyword evidence="1" id="KW-0472">Membrane</keyword>
<reference evidence="4" key="1">
    <citation type="submission" date="2016-10" db="EMBL/GenBank/DDBJ databases">
        <authorList>
            <person name="Varghese N."/>
            <person name="Submissions S."/>
        </authorList>
    </citation>
    <scope>NUCLEOTIDE SEQUENCE [LARGE SCALE GENOMIC DNA]</scope>
    <source>
        <strain evidence="4">XBD1002</strain>
    </source>
</reference>
<dbReference type="EMBL" id="FORI01000002">
    <property type="protein sequence ID" value="SFI51072.1"/>
    <property type="molecule type" value="Genomic_DNA"/>
</dbReference>
<name>A0A1I3IT44_9SPIR</name>
<evidence type="ECO:0000259" key="2">
    <source>
        <dbReference type="Pfam" id="PF01553"/>
    </source>
</evidence>
<protein>
    <recommendedName>
        <fullName evidence="2">Phospholipid/glycerol acyltransferase domain-containing protein</fullName>
    </recommendedName>
</protein>
<feature type="transmembrane region" description="Helical" evidence="1">
    <location>
        <begin position="45"/>
        <end position="62"/>
    </location>
</feature>
<dbReference type="GO" id="GO:0016746">
    <property type="term" value="F:acyltransferase activity"/>
    <property type="evidence" value="ECO:0007669"/>
    <property type="project" value="InterPro"/>
</dbReference>
<proteinExistence type="predicted"/>
<dbReference type="InterPro" id="IPR002123">
    <property type="entry name" value="Plipid/glycerol_acylTrfase"/>
</dbReference>
<dbReference type="AlphaFoldDB" id="A0A1I3IT44"/>
<feature type="domain" description="Phospholipid/glycerol acyltransferase" evidence="2">
    <location>
        <begin position="78"/>
        <end position="182"/>
    </location>
</feature>
<dbReference type="RefSeq" id="WP_244882660.1">
    <property type="nucleotide sequence ID" value="NZ_FORI01000002.1"/>
</dbReference>
<organism evidence="3 4">
    <name type="scientific">Treponema bryantii</name>
    <dbReference type="NCBI Taxonomy" id="163"/>
    <lineage>
        <taxon>Bacteria</taxon>
        <taxon>Pseudomonadati</taxon>
        <taxon>Spirochaetota</taxon>
        <taxon>Spirochaetia</taxon>
        <taxon>Spirochaetales</taxon>
        <taxon>Treponemataceae</taxon>
        <taxon>Treponema</taxon>
    </lineage>
</organism>
<dbReference type="Pfam" id="PF01553">
    <property type="entry name" value="Acyltransferase"/>
    <property type="match status" value="1"/>
</dbReference>
<sequence>MKNQRIIYYKDELNDEFAGDSIQPRKIDESYWYGDNSFFFRSMRFFWYRIIALPVALAFLKIKYNHKIINRQVLKDFKKKPIFVFANHTNNIADALIPTFVSFPHSTYVVVNPNNVSMPVLGKITPYLGALPLPDNMAATKNFLNTLKLRINQECSIMIYPEAHIWPFYTKIRPFPDSSFRYPVQNGCATFCFTNTYQKRRFSKNPKIVTYVDGPFFADETLDKKSRQQKLRNQVYEKMCERSKMNNIELIKYIKQEDKQED</sequence>
<evidence type="ECO:0000256" key="1">
    <source>
        <dbReference type="SAM" id="Phobius"/>
    </source>
</evidence>
<gene>
    <name evidence="3" type="ORF">SAMN04487775_102116</name>
</gene>